<evidence type="ECO:0000313" key="3">
    <source>
        <dbReference type="Proteomes" id="UP000236333"/>
    </source>
</evidence>
<dbReference type="EMBL" id="PGGS01001174">
    <property type="protein sequence ID" value="PNH00777.1"/>
    <property type="molecule type" value="Genomic_DNA"/>
</dbReference>
<proteinExistence type="predicted"/>
<keyword evidence="3" id="KW-1185">Reference proteome</keyword>
<evidence type="ECO:0000313" key="2">
    <source>
        <dbReference type="EMBL" id="PNH00777.1"/>
    </source>
</evidence>
<dbReference type="InterPro" id="IPR006086">
    <property type="entry name" value="XPG-I_dom"/>
</dbReference>
<dbReference type="Pfam" id="PF00867">
    <property type="entry name" value="XPG_I"/>
    <property type="match status" value="1"/>
</dbReference>
<keyword evidence="2" id="KW-0540">Nuclease</keyword>
<feature type="domain" description="XPG-I" evidence="1">
    <location>
        <begin position="58"/>
        <end position="133"/>
    </location>
</feature>
<keyword evidence="2" id="KW-0378">Hydrolase</keyword>
<sequence length="247" mass="24884">MLRYGITPVFVLEGDAPDAKMGRLQQRSLARGFGGAAGGNRRGGPHDILGRRVVELLDLMGLPHVDAPGEAEAMCAALTAVGLADAAVTTDVDCLLFGATAVYKDLGLSMDTPRNNALEKVEAVEAAKRCFGLRGGGGCAQALQAVALLAGCDYQVDGGRGVGVGGALDAVQALTLGRQVGKGRGVGGERSRGGTAAAAATPSFRADVDTTLAAFRSETQRATRMAAQLRRDGGALSSVGSSGASGA</sequence>
<dbReference type="Gene3D" id="3.40.50.1010">
    <property type="entry name" value="5'-nuclease"/>
    <property type="match status" value="1"/>
</dbReference>
<keyword evidence="2" id="KW-0255">Endonuclease</keyword>
<dbReference type="SMART" id="SM00484">
    <property type="entry name" value="XPGI"/>
    <property type="match status" value="1"/>
</dbReference>
<accession>A0A2J7ZKI4</accession>
<comment type="caution">
    <text evidence="2">The sequence shown here is derived from an EMBL/GenBank/DDBJ whole genome shotgun (WGS) entry which is preliminary data.</text>
</comment>
<dbReference type="InterPro" id="IPR006084">
    <property type="entry name" value="XPG/Rad2"/>
</dbReference>
<dbReference type="PRINTS" id="PR00853">
    <property type="entry name" value="XPGRADSUPER"/>
</dbReference>
<dbReference type="SUPFAM" id="SSF88723">
    <property type="entry name" value="PIN domain-like"/>
    <property type="match status" value="1"/>
</dbReference>
<dbReference type="PANTHER" id="PTHR11081">
    <property type="entry name" value="FLAP ENDONUCLEASE FAMILY MEMBER"/>
    <property type="match status" value="1"/>
</dbReference>
<dbReference type="AlphaFoldDB" id="A0A2J7ZKI4"/>
<reference evidence="2 3" key="1">
    <citation type="journal article" date="2017" name="Mol. Biol. Evol.">
        <title>The 4-celled Tetrabaena socialis nuclear genome reveals the essential components for genetic control of cell number at the origin of multicellularity in the volvocine lineage.</title>
        <authorList>
            <person name="Featherston J."/>
            <person name="Arakaki Y."/>
            <person name="Hanschen E.R."/>
            <person name="Ferris P.J."/>
            <person name="Michod R.E."/>
            <person name="Olson B.J.S.C."/>
            <person name="Nozaki H."/>
            <person name="Durand P.M."/>
        </authorList>
    </citation>
    <scope>NUCLEOTIDE SEQUENCE [LARGE SCALE GENOMIC DNA]</scope>
    <source>
        <strain evidence="2 3">NIES-571</strain>
    </source>
</reference>
<dbReference type="GO" id="GO:0017108">
    <property type="term" value="F:5'-flap endonuclease activity"/>
    <property type="evidence" value="ECO:0007669"/>
    <property type="project" value="TreeGrafter"/>
</dbReference>
<dbReference type="Proteomes" id="UP000236333">
    <property type="component" value="Unassembled WGS sequence"/>
</dbReference>
<dbReference type="OrthoDB" id="2959108at2759"/>
<dbReference type="PANTHER" id="PTHR11081:SF59">
    <property type="entry name" value="FI23547P1"/>
    <property type="match status" value="1"/>
</dbReference>
<dbReference type="InterPro" id="IPR029060">
    <property type="entry name" value="PIN-like_dom_sf"/>
</dbReference>
<evidence type="ECO:0000259" key="1">
    <source>
        <dbReference type="SMART" id="SM00484"/>
    </source>
</evidence>
<protein>
    <submittedName>
        <fullName evidence="2">Flap endonuclease GEN 1</fullName>
    </submittedName>
</protein>
<organism evidence="2 3">
    <name type="scientific">Tetrabaena socialis</name>
    <dbReference type="NCBI Taxonomy" id="47790"/>
    <lineage>
        <taxon>Eukaryota</taxon>
        <taxon>Viridiplantae</taxon>
        <taxon>Chlorophyta</taxon>
        <taxon>core chlorophytes</taxon>
        <taxon>Chlorophyceae</taxon>
        <taxon>CS clade</taxon>
        <taxon>Chlamydomonadales</taxon>
        <taxon>Tetrabaenaceae</taxon>
        <taxon>Tetrabaena</taxon>
    </lineage>
</organism>
<gene>
    <name evidence="2" type="ORF">TSOC_013383</name>
</gene>
<name>A0A2J7ZKI4_9CHLO</name>